<feature type="domain" description="Multidrug resistance protein MdtA-like C-terminal permuted SH3" evidence="8">
    <location>
        <begin position="272"/>
        <end position="325"/>
    </location>
</feature>
<dbReference type="PANTHER" id="PTHR30469:SF18">
    <property type="entry name" value="RESISTANCE-NODULATION-CELL DIVISION (RND) EFFLUX MEMBRANE FUSION PROTEIN-RELATED"/>
    <property type="match status" value="1"/>
</dbReference>
<dbReference type="Pfam" id="PF25876">
    <property type="entry name" value="HH_MFP_RND"/>
    <property type="match status" value="1"/>
</dbReference>
<dbReference type="AlphaFoldDB" id="A0A099LUT3"/>
<evidence type="ECO:0000256" key="4">
    <source>
        <dbReference type="SAM" id="Coils"/>
    </source>
</evidence>
<dbReference type="NCBIfam" id="TIGR01730">
    <property type="entry name" value="RND_mfp"/>
    <property type="match status" value="1"/>
</dbReference>
<feature type="signal peptide" evidence="5">
    <location>
        <begin position="1"/>
        <end position="23"/>
    </location>
</feature>
<dbReference type="GO" id="GO:0015562">
    <property type="term" value="F:efflux transmembrane transporter activity"/>
    <property type="evidence" value="ECO:0007669"/>
    <property type="project" value="TreeGrafter"/>
</dbReference>
<organism evidence="9 10">
    <name type="scientific">Vibrio navarrensis</name>
    <dbReference type="NCBI Taxonomy" id="29495"/>
    <lineage>
        <taxon>Bacteria</taxon>
        <taxon>Pseudomonadati</taxon>
        <taxon>Pseudomonadota</taxon>
        <taxon>Gammaproteobacteria</taxon>
        <taxon>Vibrionales</taxon>
        <taxon>Vibrionaceae</taxon>
        <taxon>Vibrio</taxon>
    </lineage>
</organism>
<reference evidence="9 10" key="1">
    <citation type="submission" date="2014-04" db="EMBL/GenBank/DDBJ databases">
        <title>Genome sequencing of Vibrio navarrensis strains.</title>
        <authorList>
            <person name="Gladney L.M."/>
            <person name="Katz L.S."/>
            <person name="Marino-Ramirez L."/>
            <person name="Jordan I.K."/>
        </authorList>
    </citation>
    <scope>NUCLEOTIDE SEQUENCE [LARGE SCALE GENOMIC DNA]</scope>
    <source>
        <strain evidence="9 10">ATCC 51183</strain>
    </source>
</reference>
<sequence length="334" mass="36124">MQWLKKSALAAALLLTTNSSAMADVYTAQLTKVDQAIVLDGVVQPVNQGTVAAQTSGTVVALNVDVNDYVKQGSVLLEISAVQQSAALDAAKAQLASAVAQNKEAQAQVKRFRQLMPKGAISQDQMDAAETRARSAAAAVKSVEASVAQAKESLGYTSVTAPYDGVVTKRYVELGETVAPGTPLLSGFSMDELRVESEIPQHYYSLVNNEAQFTIDNGGGEKVTPTTYNLFRYAEPSSHSHTIRLNLPEKQLGFTPGAWVKTRFVYGQRELLLVPKTAVMRRAELSVVYRLTKDDEAILNPVRLGQEFEDSYEVLSGLEIGDRVVSNLLKVKGE</sequence>
<dbReference type="Pfam" id="PF25917">
    <property type="entry name" value="BSH_RND"/>
    <property type="match status" value="1"/>
</dbReference>
<dbReference type="InterPro" id="IPR006143">
    <property type="entry name" value="RND_pump_MFP"/>
</dbReference>
<dbReference type="InterPro" id="IPR058624">
    <property type="entry name" value="MdtA-like_HH"/>
</dbReference>
<evidence type="ECO:0000256" key="1">
    <source>
        <dbReference type="ARBA" id="ARBA00004196"/>
    </source>
</evidence>
<evidence type="ECO:0000256" key="3">
    <source>
        <dbReference type="ARBA" id="ARBA00022448"/>
    </source>
</evidence>
<keyword evidence="10" id="KW-1185">Reference proteome</keyword>
<keyword evidence="3" id="KW-0813">Transport</keyword>
<accession>A0A099LUT3</accession>
<dbReference type="InterPro" id="IPR058627">
    <property type="entry name" value="MdtA-like_C"/>
</dbReference>
<protein>
    <submittedName>
        <fullName evidence="9">Hemolysin D</fullName>
    </submittedName>
</protein>
<comment type="caution">
    <text evidence="9">The sequence shown here is derived from an EMBL/GenBank/DDBJ whole genome shotgun (WGS) entry which is preliminary data.</text>
</comment>
<gene>
    <name evidence="9" type="ORF">EA26_11305</name>
</gene>
<comment type="similarity">
    <text evidence="2">Belongs to the membrane fusion protein (MFP) (TC 8.A.1) family.</text>
</comment>
<dbReference type="Pfam" id="PF25967">
    <property type="entry name" value="RND-MFP_C"/>
    <property type="match status" value="1"/>
</dbReference>
<dbReference type="Gene3D" id="2.40.30.170">
    <property type="match status" value="1"/>
</dbReference>
<dbReference type="STRING" id="29495.EA26_11305"/>
<keyword evidence="4" id="KW-0175">Coiled coil</keyword>
<dbReference type="RefSeq" id="WP_039427449.1">
    <property type="nucleotide sequence ID" value="NZ_CP061844.1"/>
</dbReference>
<proteinExistence type="inferred from homology"/>
<dbReference type="Gene3D" id="1.10.287.470">
    <property type="entry name" value="Helix hairpin bin"/>
    <property type="match status" value="1"/>
</dbReference>
<dbReference type="InterPro" id="IPR058625">
    <property type="entry name" value="MdtA-like_BSH"/>
</dbReference>
<keyword evidence="5" id="KW-0732">Signal</keyword>
<dbReference type="Gene3D" id="2.40.50.100">
    <property type="match status" value="1"/>
</dbReference>
<dbReference type="eggNOG" id="COG0845">
    <property type="taxonomic scope" value="Bacteria"/>
</dbReference>
<dbReference type="PANTHER" id="PTHR30469">
    <property type="entry name" value="MULTIDRUG RESISTANCE PROTEIN MDTA"/>
    <property type="match status" value="1"/>
</dbReference>
<evidence type="ECO:0000259" key="7">
    <source>
        <dbReference type="Pfam" id="PF25917"/>
    </source>
</evidence>
<dbReference type="EMBL" id="JMCG01000001">
    <property type="protein sequence ID" value="KGK11860.1"/>
    <property type="molecule type" value="Genomic_DNA"/>
</dbReference>
<evidence type="ECO:0000313" key="10">
    <source>
        <dbReference type="Proteomes" id="UP000029994"/>
    </source>
</evidence>
<evidence type="ECO:0000256" key="2">
    <source>
        <dbReference type="ARBA" id="ARBA00009477"/>
    </source>
</evidence>
<feature type="domain" description="Multidrug resistance protein MdtA-like alpha-helical hairpin" evidence="6">
    <location>
        <begin position="88"/>
        <end position="157"/>
    </location>
</feature>
<evidence type="ECO:0000256" key="5">
    <source>
        <dbReference type="SAM" id="SignalP"/>
    </source>
</evidence>
<feature type="chain" id="PRO_5001950569" evidence="5">
    <location>
        <begin position="24"/>
        <end position="334"/>
    </location>
</feature>
<evidence type="ECO:0000313" key="9">
    <source>
        <dbReference type="EMBL" id="KGK11860.1"/>
    </source>
</evidence>
<name>A0A099LUT3_9VIBR</name>
<comment type="subcellular location">
    <subcellularLocation>
        <location evidence="1">Cell envelope</location>
    </subcellularLocation>
</comment>
<dbReference type="Gene3D" id="2.40.420.20">
    <property type="match status" value="1"/>
</dbReference>
<feature type="coiled-coil region" evidence="4">
    <location>
        <begin position="88"/>
        <end position="115"/>
    </location>
</feature>
<evidence type="ECO:0000259" key="6">
    <source>
        <dbReference type="Pfam" id="PF25876"/>
    </source>
</evidence>
<dbReference type="GeneID" id="43683756"/>
<feature type="domain" description="Multidrug resistance protein MdtA-like barrel-sandwich hybrid" evidence="7">
    <location>
        <begin position="48"/>
        <end position="182"/>
    </location>
</feature>
<dbReference type="GO" id="GO:1990281">
    <property type="term" value="C:efflux pump complex"/>
    <property type="evidence" value="ECO:0007669"/>
    <property type="project" value="TreeGrafter"/>
</dbReference>
<dbReference type="Proteomes" id="UP000029994">
    <property type="component" value="Unassembled WGS sequence"/>
</dbReference>
<dbReference type="SUPFAM" id="SSF111369">
    <property type="entry name" value="HlyD-like secretion proteins"/>
    <property type="match status" value="1"/>
</dbReference>
<evidence type="ECO:0000259" key="8">
    <source>
        <dbReference type="Pfam" id="PF25967"/>
    </source>
</evidence>